<dbReference type="InterPro" id="IPR013517">
    <property type="entry name" value="FG-GAP"/>
</dbReference>
<reference evidence="2 3" key="1">
    <citation type="submission" date="2015-09" db="EMBL/GenBank/DDBJ databases">
        <title>A metagenomics-based metabolic model of nitrate-dependent anaerobic oxidation of methane by Methanoperedens-like archaea.</title>
        <authorList>
            <person name="Arshad A."/>
            <person name="Speth D.R."/>
            <person name="De Graaf R.M."/>
            <person name="Op Den Camp H.J."/>
            <person name="Jetten M.S."/>
            <person name="Welte C.U."/>
        </authorList>
    </citation>
    <scope>NUCLEOTIDE SEQUENCE [LARGE SCALE GENOMIC DNA]</scope>
</reference>
<dbReference type="PANTHER" id="PTHR44103">
    <property type="entry name" value="PROPROTEIN CONVERTASE P"/>
    <property type="match status" value="1"/>
</dbReference>
<protein>
    <submittedName>
        <fullName evidence="2">FG-GAP repeat protein</fullName>
    </submittedName>
</protein>
<name>A0A0P8C4R4_9EURY</name>
<dbReference type="Pfam" id="PF13517">
    <property type="entry name" value="FG-GAP_3"/>
    <property type="match status" value="2"/>
</dbReference>
<dbReference type="SUPFAM" id="SSF69318">
    <property type="entry name" value="Integrin alpha N-terminal domain"/>
    <property type="match status" value="1"/>
</dbReference>
<comment type="caution">
    <text evidence="2">The sequence shown here is derived from an EMBL/GenBank/DDBJ whole genome shotgun (WGS) entry which is preliminary data.</text>
</comment>
<dbReference type="PANTHER" id="PTHR44103:SF1">
    <property type="entry name" value="PROPROTEIN CONVERTASE P"/>
    <property type="match status" value="1"/>
</dbReference>
<evidence type="ECO:0000256" key="1">
    <source>
        <dbReference type="ARBA" id="ARBA00022729"/>
    </source>
</evidence>
<feature type="non-terminal residue" evidence="2">
    <location>
        <position position="278"/>
    </location>
</feature>
<dbReference type="EMBL" id="LKCM01000332">
    <property type="protein sequence ID" value="KPQ41613.1"/>
    <property type="molecule type" value="Genomic_DNA"/>
</dbReference>
<evidence type="ECO:0000313" key="2">
    <source>
        <dbReference type="EMBL" id="KPQ41613.1"/>
    </source>
</evidence>
<sequence>MSKKGVFRYFIASLILLSVIFSGCVNKTPAQKPGSTATLFQHVIIDSADVGADLKGVGDLNGDGYPDIIVADNSGTPLQWYEWPSWTKHIIDNRSVFTTDMQVASIIGDGILDIIIPDYINGQILWYENPVRTGDNPNGTWTMHVIGFSRAHDVEAGDVNGDGKIDVVVRPHDGKHILYLQNNPLSWTRIDITTSTNGEGTALGDIDADGDLDILGNGYWLESPEDPTNPKWIMHTISNNWPTRVKNKVADINKDGRLDVLIANSESTGRLVWYEAPT</sequence>
<proteinExistence type="predicted"/>
<organism evidence="2 3">
    <name type="scientific">Candidatus Methanoperedens nitratireducens</name>
    <dbReference type="NCBI Taxonomy" id="1392998"/>
    <lineage>
        <taxon>Archaea</taxon>
        <taxon>Methanobacteriati</taxon>
        <taxon>Methanobacteriota</taxon>
        <taxon>Stenosarchaea group</taxon>
        <taxon>Methanomicrobia</taxon>
        <taxon>Methanosarcinales</taxon>
        <taxon>ANME-2 cluster</taxon>
        <taxon>Candidatus Methanoperedentaceae</taxon>
        <taxon>Candidatus Methanoperedens</taxon>
    </lineage>
</organism>
<accession>A0A0P8C4R4</accession>
<gene>
    <name evidence="2" type="ORF">MPEBLZ_03834</name>
</gene>
<dbReference type="AlphaFoldDB" id="A0A0P8C4R4"/>
<evidence type="ECO:0000313" key="3">
    <source>
        <dbReference type="Proteomes" id="UP000050360"/>
    </source>
</evidence>
<keyword evidence="1" id="KW-0732">Signal</keyword>
<dbReference type="PROSITE" id="PS51257">
    <property type="entry name" value="PROKAR_LIPOPROTEIN"/>
    <property type="match status" value="1"/>
</dbReference>
<dbReference type="Gene3D" id="2.130.10.130">
    <property type="entry name" value="Integrin alpha, N-terminal"/>
    <property type="match status" value="1"/>
</dbReference>
<dbReference type="InterPro" id="IPR028994">
    <property type="entry name" value="Integrin_alpha_N"/>
</dbReference>
<dbReference type="Proteomes" id="UP000050360">
    <property type="component" value="Unassembled WGS sequence"/>
</dbReference>